<organism evidence="7 8">
    <name type="scientific">Luteimonas aestuarii</name>
    <dbReference type="NCBI Taxonomy" id="453837"/>
    <lineage>
        <taxon>Bacteria</taxon>
        <taxon>Pseudomonadati</taxon>
        <taxon>Pseudomonadota</taxon>
        <taxon>Gammaproteobacteria</taxon>
        <taxon>Lysobacterales</taxon>
        <taxon>Lysobacteraceae</taxon>
        <taxon>Luteimonas</taxon>
    </lineage>
</organism>
<dbReference type="InterPro" id="IPR043128">
    <property type="entry name" value="Rev_trsase/Diguanyl_cyclase"/>
</dbReference>
<keyword evidence="4" id="KW-0812">Transmembrane</keyword>
<comment type="catalytic activity">
    <reaction evidence="2">
        <text>2 GTP = 3',3'-c-di-GMP + 2 diphosphate</text>
        <dbReference type="Rhea" id="RHEA:24898"/>
        <dbReference type="ChEBI" id="CHEBI:33019"/>
        <dbReference type="ChEBI" id="CHEBI:37565"/>
        <dbReference type="ChEBI" id="CHEBI:58805"/>
        <dbReference type="EC" id="2.7.7.65"/>
    </reaction>
</comment>
<dbReference type="Proteomes" id="UP000294796">
    <property type="component" value="Unassembled WGS sequence"/>
</dbReference>
<dbReference type="AlphaFoldDB" id="A0A4R5TSQ0"/>
<dbReference type="InterPro" id="IPR029787">
    <property type="entry name" value="Nucleotide_cyclase"/>
</dbReference>
<evidence type="ECO:0000256" key="3">
    <source>
        <dbReference type="SAM" id="MobiDB-lite"/>
    </source>
</evidence>
<dbReference type="InterPro" id="IPR011990">
    <property type="entry name" value="TPR-like_helical_dom_sf"/>
</dbReference>
<keyword evidence="4" id="KW-1133">Transmembrane helix</keyword>
<dbReference type="InterPro" id="IPR050469">
    <property type="entry name" value="Diguanylate_Cyclase"/>
</dbReference>
<evidence type="ECO:0000259" key="6">
    <source>
        <dbReference type="PROSITE" id="PS50887"/>
    </source>
</evidence>
<accession>A0A4R5TSQ0</accession>
<evidence type="ECO:0000256" key="2">
    <source>
        <dbReference type="ARBA" id="ARBA00034247"/>
    </source>
</evidence>
<dbReference type="PROSITE" id="PS50887">
    <property type="entry name" value="GGDEF"/>
    <property type="match status" value="1"/>
</dbReference>
<dbReference type="SMART" id="SM00267">
    <property type="entry name" value="GGDEF"/>
    <property type="match status" value="1"/>
</dbReference>
<protein>
    <recommendedName>
        <fullName evidence="1">diguanylate cyclase</fullName>
        <ecNumber evidence="1">2.7.7.65</ecNumber>
    </recommendedName>
</protein>
<dbReference type="GO" id="GO:0052621">
    <property type="term" value="F:diguanylate cyclase activity"/>
    <property type="evidence" value="ECO:0007669"/>
    <property type="project" value="UniProtKB-EC"/>
</dbReference>
<dbReference type="SUPFAM" id="SSF55073">
    <property type="entry name" value="Nucleotide cyclase"/>
    <property type="match status" value="1"/>
</dbReference>
<feature type="region of interest" description="Disordered" evidence="3">
    <location>
        <begin position="616"/>
        <end position="640"/>
    </location>
</feature>
<feature type="chain" id="PRO_5020368063" description="diguanylate cyclase" evidence="5">
    <location>
        <begin position="27"/>
        <end position="640"/>
    </location>
</feature>
<dbReference type="OrthoDB" id="9803824at2"/>
<gene>
    <name evidence="7" type="ORF">E2F46_10835</name>
</gene>
<feature type="domain" description="GGDEF" evidence="6">
    <location>
        <begin position="447"/>
        <end position="589"/>
    </location>
</feature>
<dbReference type="EMBL" id="SMTF01000008">
    <property type="protein sequence ID" value="TDK23407.1"/>
    <property type="molecule type" value="Genomic_DNA"/>
</dbReference>
<comment type="caution">
    <text evidence="7">The sequence shown here is derived from an EMBL/GenBank/DDBJ whole genome shotgun (WGS) entry which is preliminary data.</text>
</comment>
<evidence type="ECO:0000313" key="7">
    <source>
        <dbReference type="EMBL" id="TDK23407.1"/>
    </source>
</evidence>
<dbReference type="InterPro" id="IPR019734">
    <property type="entry name" value="TPR_rpt"/>
</dbReference>
<evidence type="ECO:0000256" key="1">
    <source>
        <dbReference type="ARBA" id="ARBA00012528"/>
    </source>
</evidence>
<dbReference type="EC" id="2.7.7.65" evidence="1"/>
<proteinExistence type="predicted"/>
<dbReference type="NCBIfam" id="TIGR00254">
    <property type="entry name" value="GGDEF"/>
    <property type="match status" value="1"/>
</dbReference>
<dbReference type="SUPFAM" id="SSF48452">
    <property type="entry name" value="TPR-like"/>
    <property type="match status" value="2"/>
</dbReference>
<dbReference type="InterPro" id="IPR000160">
    <property type="entry name" value="GGDEF_dom"/>
</dbReference>
<evidence type="ECO:0000313" key="8">
    <source>
        <dbReference type="Proteomes" id="UP000294796"/>
    </source>
</evidence>
<dbReference type="CDD" id="cd01949">
    <property type="entry name" value="GGDEF"/>
    <property type="match status" value="1"/>
</dbReference>
<name>A0A4R5TSQ0_9GAMM</name>
<dbReference type="Gene3D" id="1.25.40.10">
    <property type="entry name" value="Tetratricopeptide repeat domain"/>
    <property type="match status" value="1"/>
</dbReference>
<reference evidence="7 8" key="1">
    <citation type="submission" date="2019-03" db="EMBL/GenBank/DDBJ databases">
        <title>Luteimonas zhaokaii sp.nov., isolated from the rectal contents of Plateau pika in Yushu, Qinghai Province, China.</title>
        <authorList>
            <person name="Zhang G."/>
        </authorList>
    </citation>
    <scope>NUCLEOTIDE SEQUENCE [LARGE SCALE GENOMIC DNA]</scope>
    <source>
        <strain evidence="7 8">B9</strain>
    </source>
</reference>
<evidence type="ECO:0000256" key="4">
    <source>
        <dbReference type="SAM" id="Phobius"/>
    </source>
</evidence>
<feature type="signal peptide" evidence="5">
    <location>
        <begin position="1"/>
        <end position="26"/>
    </location>
</feature>
<dbReference type="SMART" id="SM00028">
    <property type="entry name" value="TPR"/>
    <property type="match status" value="3"/>
</dbReference>
<sequence>MSPRMTPHHRWLLVLMLTVAASGVAAQPAHTLDPEAVRCYQLRHDDPDAAARLAEQRLAEADLLPPDALVFQACRAISLAIMGDADGARAGVAAVETLLAAHPMPPGFELRALSNAGATLQLAGDVTGALEAYERALRAAAREDAWEAQVSTLVNMALLHGDEFAAYDQAEALFAQAAAINDAHGDRKASLSYNRAINSLRRERLADARVQFQQALDGARASGEEVIARRAEAELVAMSGAQDARAALQRLLDRQRSSGDVSGAARSALLQGRLALEAGDHAGALADAQRAVEMLPESVFGAVRRESLELVAAAEIARGDWQSAYRTSNQVHDEQLQRLRSMQLGNMARVQATLVDEHNLEELLLARQQGAISELQASHQRRQRNLAVAALGLLLLLAVGFVAYQRRITRRLRNLSAQDSLTRLLNRHAAGKRLEAMVPTRVDAGDARLAVFLIDIDHFKAINDRHGHDAGDMALLAVANALTTACGPDGVVARWGGEEFLVGMGGLDASAAGRMAERLRQAIADMRVGGGVGSMTVSIGFAAAPVFPPPGGSVAGVASGHWPDAVVLADRALYAAKRGGRDTWVGLWGRAGTSRPIDEALDDPAAAISSGDLMLSSGRPGLSSVADRRARGNGAPPATT</sequence>
<dbReference type="PANTHER" id="PTHR45138">
    <property type="entry name" value="REGULATORY COMPONENTS OF SENSORY TRANSDUCTION SYSTEM"/>
    <property type="match status" value="1"/>
</dbReference>
<dbReference type="Pfam" id="PF00990">
    <property type="entry name" value="GGDEF"/>
    <property type="match status" value="1"/>
</dbReference>
<dbReference type="PANTHER" id="PTHR45138:SF9">
    <property type="entry name" value="DIGUANYLATE CYCLASE DGCM-RELATED"/>
    <property type="match status" value="1"/>
</dbReference>
<dbReference type="Gene3D" id="3.30.70.270">
    <property type="match status" value="1"/>
</dbReference>
<evidence type="ECO:0000256" key="5">
    <source>
        <dbReference type="SAM" id="SignalP"/>
    </source>
</evidence>
<keyword evidence="4" id="KW-0472">Membrane</keyword>
<keyword evidence="8" id="KW-1185">Reference proteome</keyword>
<keyword evidence="5" id="KW-0732">Signal</keyword>
<feature type="transmembrane region" description="Helical" evidence="4">
    <location>
        <begin position="386"/>
        <end position="404"/>
    </location>
</feature>
<dbReference type="RefSeq" id="WP_133322096.1">
    <property type="nucleotide sequence ID" value="NZ_SMTF01000008.1"/>
</dbReference>